<feature type="signal peptide" evidence="6">
    <location>
        <begin position="1"/>
        <end position="18"/>
    </location>
</feature>
<dbReference type="AlphaFoldDB" id="A0A556MJ76"/>
<reference evidence="8 9" key="1">
    <citation type="submission" date="2019-07" db="EMBL/GenBank/DDBJ databases">
        <authorList>
            <person name="Huq M.A."/>
        </authorList>
    </citation>
    <scope>NUCLEOTIDE SEQUENCE [LARGE SCALE GENOMIC DNA]</scope>
    <source>
        <strain evidence="8 9">MAH-3</strain>
    </source>
</reference>
<dbReference type="Gene3D" id="3.30.1330.60">
    <property type="entry name" value="OmpA-like domain"/>
    <property type="match status" value="1"/>
</dbReference>
<evidence type="ECO:0000259" key="7">
    <source>
        <dbReference type="PROSITE" id="PS51123"/>
    </source>
</evidence>
<keyword evidence="2 4" id="KW-0472">Membrane</keyword>
<feature type="chain" id="PRO_5022245306" evidence="6">
    <location>
        <begin position="19"/>
        <end position="223"/>
    </location>
</feature>
<feature type="region of interest" description="Disordered" evidence="5">
    <location>
        <begin position="198"/>
        <end position="223"/>
    </location>
</feature>
<evidence type="ECO:0000256" key="5">
    <source>
        <dbReference type="SAM" id="MobiDB-lite"/>
    </source>
</evidence>
<organism evidence="8 9">
    <name type="scientific">Fluviicola chungangensis</name>
    <dbReference type="NCBI Taxonomy" id="2597671"/>
    <lineage>
        <taxon>Bacteria</taxon>
        <taxon>Pseudomonadati</taxon>
        <taxon>Bacteroidota</taxon>
        <taxon>Flavobacteriia</taxon>
        <taxon>Flavobacteriales</taxon>
        <taxon>Crocinitomicaceae</taxon>
        <taxon>Fluviicola</taxon>
    </lineage>
</organism>
<dbReference type="PRINTS" id="PR01023">
    <property type="entry name" value="NAFLGMOTY"/>
</dbReference>
<feature type="compositionally biased region" description="Polar residues" evidence="5">
    <location>
        <begin position="203"/>
        <end position="213"/>
    </location>
</feature>
<keyword evidence="9" id="KW-1185">Reference proteome</keyword>
<dbReference type="OrthoDB" id="9782229at2"/>
<dbReference type="Pfam" id="PF00691">
    <property type="entry name" value="OmpA"/>
    <property type="match status" value="1"/>
</dbReference>
<dbReference type="InterPro" id="IPR036737">
    <property type="entry name" value="OmpA-like_sf"/>
</dbReference>
<dbReference type="CDD" id="cd07185">
    <property type="entry name" value="OmpA_C-like"/>
    <property type="match status" value="1"/>
</dbReference>
<name>A0A556MJ76_9FLAO</name>
<evidence type="ECO:0000256" key="4">
    <source>
        <dbReference type="PROSITE-ProRule" id="PRU00473"/>
    </source>
</evidence>
<dbReference type="PRINTS" id="PR01021">
    <property type="entry name" value="OMPADOMAIN"/>
</dbReference>
<keyword evidence="3" id="KW-0998">Cell outer membrane</keyword>
<dbReference type="PANTHER" id="PTHR30329">
    <property type="entry name" value="STATOR ELEMENT OF FLAGELLAR MOTOR COMPLEX"/>
    <property type="match status" value="1"/>
</dbReference>
<evidence type="ECO:0000256" key="3">
    <source>
        <dbReference type="ARBA" id="ARBA00023237"/>
    </source>
</evidence>
<evidence type="ECO:0000256" key="2">
    <source>
        <dbReference type="ARBA" id="ARBA00023136"/>
    </source>
</evidence>
<comment type="caution">
    <text evidence="8">The sequence shown here is derived from an EMBL/GenBank/DDBJ whole genome shotgun (WGS) entry which is preliminary data.</text>
</comment>
<dbReference type="PROSITE" id="PS51123">
    <property type="entry name" value="OMPA_2"/>
    <property type="match status" value="1"/>
</dbReference>
<evidence type="ECO:0000256" key="1">
    <source>
        <dbReference type="ARBA" id="ARBA00004442"/>
    </source>
</evidence>
<evidence type="ECO:0000313" key="9">
    <source>
        <dbReference type="Proteomes" id="UP000316008"/>
    </source>
</evidence>
<proteinExistence type="predicted"/>
<dbReference type="InterPro" id="IPR050330">
    <property type="entry name" value="Bact_OuterMem_StrucFunc"/>
</dbReference>
<dbReference type="PANTHER" id="PTHR30329:SF21">
    <property type="entry name" value="LIPOPROTEIN YIAD-RELATED"/>
    <property type="match status" value="1"/>
</dbReference>
<evidence type="ECO:0000313" key="8">
    <source>
        <dbReference type="EMBL" id="TSJ39970.1"/>
    </source>
</evidence>
<accession>A0A556MJ76</accession>
<feature type="domain" description="OmpA-like" evidence="7">
    <location>
        <begin position="109"/>
        <end position="223"/>
    </location>
</feature>
<comment type="subcellular location">
    <subcellularLocation>
        <location evidence="1">Cell outer membrane</location>
    </subcellularLocation>
</comment>
<sequence length="223" mass="24898">MKLIYSCCFVFLSFGIQAQVVKAPVKVSVKGFNGLPYPNDKVLFVGQKSKQTLSGVTNQAGQFLIQLPSNEIYDIRIQSIGDEIEYNTMEIPAVKPGEFFEEAELVIEYDPGTTFSFTNLQFEPAKADLKAVSYTHLKNLVEIMKRKKDLKIRIDGHTDSDGEENANQILSQKRAESVKNYLISQGIDANRMVAKGFGESNPVADNSTPQGKAQNRRTEIRVL</sequence>
<evidence type="ECO:0000256" key="6">
    <source>
        <dbReference type="SAM" id="SignalP"/>
    </source>
</evidence>
<dbReference type="EMBL" id="VLPL01000010">
    <property type="protein sequence ID" value="TSJ39970.1"/>
    <property type="molecule type" value="Genomic_DNA"/>
</dbReference>
<dbReference type="Proteomes" id="UP000316008">
    <property type="component" value="Unassembled WGS sequence"/>
</dbReference>
<dbReference type="RefSeq" id="WP_144334386.1">
    <property type="nucleotide sequence ID" value="NZ_VLPL01000010.1"/>
</dbReference>
<protein>
    <submittedName>
        <fullName evidence="8">OmpA family protein</fullName>
    </submittedName>
</protein>
<dbReference type="GO" id="GO:0009279">
    <property type="term" value="C:cell outer membrane"/>
    <property type="evidence" value="ECO:0007669"/>
    <property type="project" value="UniProtKB-SubCell"/>
</dbReference>
<keyword evidence="6" id="KW-0732">Signal</keyword>
<dbReference type="InterPro" id="IPR006664">
    <property type="entry name" value="OMP_bac"/>
</dbReference>
<dbReference type="SUPFAM" id="SSF103088">
    <property type="entry name" value="OmpA-like"/>
    <property type="match status" value="1"/>
</dbReference>
<dbReference type="InterPro" id="IPR006665">
    <property type="entry name" value="OmpA-like"/>
</dbReference>
<gene>
    <name evidence="8" type="ORF">FO442_16825</name>
</gene>